<dbReference type="Proteomes" id="UP001633002">
    <property type="component" value="Unassembled WGS sequence"/>
</dbReference>
<gene>
    <name evidence="2" type="ORF">R1sor_003074</name>
</gene>
<keyword evidence="3" id="KW-1185">Reference proteome</keyword>
<evidence type="ECO:0000313" key="2">
    <source>
        <dbReference type="EMBL" id="KAL3685052.1"/>
    </source>
</evidence>
<evidence type="ECO:0000256" key="1">
    <source>
        <dbReference type="SAM" id="MobiDB-lite"/>
    </source>
</evidence>
<comment type="caution">
    <text evidence="2">The sequence shown here is derived from an EMBL/GenBank/DDBJ whole genome shotgun (WGS) entry which is preliminary data.</text>
</comment>
<sequence length="381" mass="42700">MIQYWDDETKRWLQGAQTRNPQPNFQPIACTLRQNTTQDQNADTIAPWTHDQMILWDQSQDHNAEEGGTRDRLSRRPRHTGENAEQRRRLAELLQHFTGVCQGSQDENHPPVGSSDTQTRTFTTVDSLIRAMLDTQTETARMAHILAQEILRDRLSIFSASSDFPVGLRRYHCSPSPVARIMKEEDSASRKEQLSSQVQKLEVACAELASLPSGRTVYEKKGNLIFRTDAKMLNTSQQTEASDEAGPSGFIRLGRQNSVDQSSLRAMEGDDAEATRSGEGHDVEMGKAQVSISNWLQRWLQPNSCLLITIVNGRSGIAFSGLSSLVQSTQGNELEHVQIWNRFQYQITDFSRKGGIFQLSPFPTPSASAIAMVGAARCMRF</sequence>
<dbReference type="AlphaFoldDB" id="A0ABD3H0K4"/>
<reference evidence="2 3" key="1">
    <citation type="submission" date="2024-09" db="EMBL/GenBank/DDBJ databases">
        <title>Chromosome-scale assembly of Riccia sorocarpa.</title>
        <authorList>
            <person name="Paukszto L."/>
        </authorList>
    </citation>
    <scope>NUCLEOTIDE SEQUENCE [LARGE SCALE GENOMIC DNA]</scope>
    <source>
        <strain evidence="2">LP-2024</strain>
        <tissue evidence="2">Aerial parts of the thallus</tissue>
    </source>
</reference>
<dbReference type="EMBL" id="JBJQOH010000006">
    <property type="protein sequence ID" value="KAL3685052.1"/>
    <property type="molecule type" value="Genomic_DNA"/>
</dbReference>
<name>A0ABD3H0K4_9MARC</name>
<proteinExistence type="predicted"/>
<feature type="region of interest" description="Disordered" evidence="1">
    <location>
        <begin position="61"/>
        <end position="85"/>
    </location>
</feature>
<accession>A0ABD3H0K4</accession>
<protein>
    <submittedName>
        <fullName evidence="2">Uncharacterized protein</fullName>
    </submittedName>
</protein>
<organism evidence="2 3">
    <name type="scientific">Riccia sorocarpa</name>
    <dbReference type="NCBI Taxonomy" id="122646"/>
    <lineage>
        <taxon>Eukaryota</taxon>
        <taxon>Viridiplantae</taxon>
        <taxon>Streptophyta</taxon>
        <taxon>Embryophyta</taxon>
        <taxon>Marchantiophyta</taxon>
        <taxon>Marchantiopsida</taxon>
        <taxon>Marchantiidae</taxon>
        <taxon>Marchantiales</taxon>
        <taxon>Ricciaceae</taxon>
        <taxon>Riccia</taxon>
    </lineage>
</organism>
<evidence type="ECO:0000313" key="3">
    <source>
        <dbReference type="Proteomes" id="UP001633002"/>
    </source>
</evidence>